<name>A0A645ATJ3_9ZZZZ</name>
<dbReference type="InterPro" id="IPR012902">
    <property type="entry name" value="N_methyl_site"/>
</dbReference>
<dbReference type="GO" id="GO:0016020">
    <property type="term" value="C:membrane"/>
    <property type="evidence" value="ECO:0007669"/>
    <property type="project" value="UniProtKB-SubCell"/>
</dbReference>
<evidence type="ECO:0000256" key="2">
    <source>
        <dbReference type="ARBA" id="ARBA00022481"/>
    </source>
</evidence>
<evidence type="ECO:0000256" key="4">
    <source>
        <dbReference type="ARBA" id="ARBA00022989"/>
    </source>
</evidence>
<dbReference type="Pfam" id="PF07963">
    <property type="entry name" value="N_methyl"/>
    <property type="match status" value="1"/>
</dbReference>
<sequence>MGFTLIELIIVIAILGVLSAIAIPSYSRYTDQAKQSADRQTADVAVNAMAMYVAENRLTAATAPASTAAWKLALDEAGLWPAAEQVIKSDYYSAGITLSGPDSVTGKCTVTLDGATDYVVEK</sequence>
<evidence type="ECO:0008006" key="8">
    <source>
        <dbReference type="Google" id="ProtNLM"/>
    </source>
</evidence>
<keyword evidence="5 6" id="KW-0472">Membrane</keyword>
<keyword evidence="2" id="KW-0488">Methylation</keyword>
<dbReference type="PANTHER" id="PTHR30093">
    <property type="entry name" value="GENERAL SECRETION PATHWAY PROTEIN G"/>
    <property type="match status" value="1"/>
</dbReference>
<dbReference type="AlphaFoldDB" id="A0A645ATJ3"/>
<evidence type="ECO:0000256" key="5">
    <source>
        <dbReference type="ARBA" id="ARBA00023136"/>
    </source>
</evidence>
<proteinExistence type="predicted"/>
<keyword evidence="3 6" id="KW-0812">Transmembrane</keyword>
<dbReference type="PANTHER" id="PTHR30093:SF44">
    <property type="entry name" value="TYPE II SECRETION SYSTEM CORE PROTEIN G"/>
    <property type="match status" value="1"/>
</dbReference>
<keyword evidence="4 6" id="KW-1133">Transmembrane helix</keyword>
<gene>
    <name evidence="7" type="ORF">SDC9_103404</name>
</gene>
<dbReference type="EMBL" id="VSSQ01015834">
    <property type="protein sequence ID" value="MPM56595.1"/>
    <property type="molecule type" value="Genomic_DNA"/>
</dbReference>
<dbReference type="Gene3D" id="3.30.700.10">
    <property type="entry name" value="Glycoprotein, Type 4 Pilin"/>
    <property type="match status" value="1"/>
</dbReference>
<evidence type="ECO:0000256" key="6">
    <source>
        <dbReference type="SAM" id="Phobius"/>
    </source>
</evidence>
<dbReference type="NCBIfam" id="TIGR02532">
    <property type="entry name" value="IV_pilin_GFxxxE"/>
    <property type="match status" value="1"/>
</dbReference>
<evidence type="ECO:0000256" key="1">
    <source>
        <dbReference type="ARBA" id="ARBA00004167"/>
    </source>
</evidence>
<dbReference type="InterPro" id="IPR045584">
    <property type="entry name" value="Pilin-like"/>
</dbReference>
<reference evidence="7" key="1">
    <citation type="submission" date="2019-08" db="EMBL/GenBank/DDBJ databases">
        <authorList>
            <person name="Kucharzyk K."/>
            <person name="Murdoch R.W."/>
            <person name="Higgins S."/>
            <person name="Loffler F."/>
        </authorList>
    </citation>
    <scope>NUCLEOTIDE SEQUENCE</scope>
</reference>
<protein>
    <recommendedName>
        <fullName evidence="8">Fimbrial protein</fullName>
    </recommendedName>
</protein>
<feature type="transmembrane region" description="Helical" evidence="6">
    <location>
        <begin position="6"/>
        <end position="26"/>
    </location>
</feature>
<comment type="caution">
    <text evidence="7">The sequence shown here is derived from an EMBL/GenBank/DDBJ whole genome shotgun (WGS) entry which is preliminary data.</text>
</comment>
<accession>A0A645ATJ3</accession>
<dbReference type="SUPFAM" id="SSF54523">
    <property type="entry name" value="Pili subunits"/>
    <property type="match status" value="1"/>
</dbReference>
<organism evidence="7">
    <name type="scientific">bioreactor metagenome</name>
    <dbReference type="NCBI Taxonomy" id="1076179"/>
    <lineage>
        <taxon>unclassified sequences</taxon>
        <taxon>metagenomes</taxon>
        <taxon>ecological metagenomes</taxon>
    </lineage>
</organism>
<evidence type="ECO:0000313" key="7">
    <source>
        <dbReference type="EMBL" id="MPM56595.1"/>
    </source>
</evidence>
<comment type="subcellular location">
    <subcellularLocation>
        <location evidence="1">Membrane</location>
        <topology evidence="1">Single-pass membrane protein</topology>
    </subcellularLocation>
</comment>
<evidence type="ECO:0000256" key="3">
    <source>
        <dbReference type="ARBA" id="ARBA00022692"/>
    </source>
</evidence>